<evidence type="ECO:0000256" key="5">
    <source>
        <dbReference type="ARBA" id="ARBA00022723"/>
    </source>
</evidence>
<feature type="region of interest" description="Disordered" evidence="11">
    <location>
        <begin position="1"/>
        <end position="33"/>
    </location>
</feature>
<dbReference type="GO" id="GO:0000724">
    <property type="term" value="P:double-strand break repair via homologous recombination"/>
    <property type="evidence" value="ECO:0007669"/>
    <property type="project" value="InterPro"/>
</dbReference>
<keyword evidence="4" id="KW-0808">Transferase</keyword>
<keyword evidence="8" id="KW-0862">Zinc</keyword>
<dbReference type="EMBL" id="CAJPDT010000030">
    <property type="protein sequence ID" value="CAF9922328.1"/>
    <property type="molecule type" value="Genomic_DNA"/>
</dbReference>
<feature type="compositionally biased region" description="Polar residues" evidence="11">
    <location>
        <begin position="155"/>
        <end position="166"/>
    </location>
</feature>
<dbReference type="PANTHER" id="PTHR21330">
    <property type="entry name" value="E3 SUMO-PROTEIN LIGASE NSE2"/>
    <property type="match status" value="1"/>
</dbReference>
<comment type="caution">
    <text evidence="13">The sequence shown here is derived from an EMBL/GenBank/DDBJ whole genome shotgun (WGS) entry which is preliminary data.</text>
</comment>
<name>A0A8H3IKL0_9LECA</name>
<feature type="compositionally biased region" description="Polar residues" evidence="11">
    <location>
        <begin position="1"/>
        <end position="19"/>
    </location>
</feature>
<feature type="region of interest" description="Disordered" evidence="11">
    <location>
        <begin position="240"/>
        <end position="281"/>
    </location>
</feature>
<dbReference type="InterPro" id="IPR026846">
    <property type="entry name" value="Nse2(Mms21)"/>
</dbReference>
<dbReference type="PANTHER" id="PTHR21330:SF1">
    <property type="entry name" value="E3 SUMO-PROTEIN LIGASE NSE2"/>
    <property type="match status" value="1"/>
</dbReference>
<dbReference type="GO" id="GO:0061665">
    <property type="term" value="F:SUMO ligase activity"/>
    <property type="evidence" value="ECO:0007669"/>
    <property type="project" value="TreeGrafter"/>
</dbReference>
<evidence type="ECO:0000256" key="10">
    <source>
        <dbReference type="PROSITE-ProRule" id="PRU00452"/>
    </source>
</evidence>
<keyword evidence="7" id="KW-0833">Ubl conjugation pathway</keyword>
<dbReference type="PROSITE" id="PS51044">
    <property type="entry name" value="ZF_SP_RING"/>
    <property type="match status" value="1"/>
</dbReference>
<keyword evidence="14" id="KW-1185">Reference proteome</keyword>
<feature type="region of interest" description="Disordered" evidence="11">
    <location>
        <begin position="80"/>
        <end position="115"/>
    </location>
</feature>
<proteinExistence type="inferred from homology"/>
<feature type="compositionally biased region" description="Acidic residues" evidence="11">
    <location>
        <begin position="176"/>
        <end position="187"/>
    </location>
</feature>
<protein>
    <recommendedName>
        <fullName evidence="12">SP-RING-type domain-containing protein</fullName>
    </recommendedName>
</protein>
<dbReference type="SUPFAM" id="SSF57850">
    <property type="entry name" value="RING/U-box"/>
    <property type="match status" value="1"/>
</dbReference>
<evidence type="ECO:0000256" key="3">
    <source>
        <dbReference type="ARBA" id="ARBA00008212"/>
    </source>
</evidence>
<keyword evidence="9" id="KW-0539">Nucleus</keyword>
<dbReference type="Pfam" id="PF11789">
    <property type="entry name" value="zf-Nse"/>
    <property type="match status" value="1"/>
</dbReference>
<dbReference type="CDD" id="cd16651">
    <property type="entry name" value="SPL-RING_NSE2"/>
    <property type="match status" value="1"/>
</dbReference>
<dbReference type="UniPathway" id="UPA00886"/>
<dbReference type="GO" id="GO:0016925">
    <property type="term" value="P:protein sumoylation"/>
    <property type="evidence" value="ECO:0007669"/>
    <property type="project" value="UniProtKB-UniPathway"/>
</dbReference>
<feature type="region of interest" description="Disordered" evidence="11">
    <location>
        <begin position="153"/>
        <end position="195"/>
    </location>
</feature>
<evidence type="ECO:0000256" key="8">
    <source>
        <dbReference type="ARBA" id="ARBA00022833"/>
    </source>
</evidence>
<feature type="compositionally biased region" description="Basic and acidic residues" evidence="11">
    <location>
        <begin position="80"/>
        <end position="93"/>
    </location>
</feature>
<dbReference type="Gene3D" id="3.30.40.10">
    <property type="entry name" value="Zinc/RING finger domain, C3HC4 (zinc finger)"/>
    <property type="match status" value="1"/>
</dbReference>
<evidence type="ECO:0000256" key="4">
    <source>
        <dbReference type="ARBA" id="ARBA00022679"/>
    </source>
</evidence>
<evidence type="ECO:0000256" key="2">
    <source>
        <dbReference type="ARBA" id="ARBA00004718"/>
    </source>
</evidence>
<feature type="region of interest" description="Disordered" evidence="11">
    <location>
        <begin position="375"/>
        <end position="468"/>
    </location>
</feature>
<dbReference type="GO" id="GO:0030915">
    <property type="term" value="C:Smc5-Smc6 complex"/>
    <property type="evidence" value="ECO:0007669"/>
    <property type="project" value="InterPro"/>
</dbReference>
<feature type="domain" description="SP-RING-type" evidence="12">
    <location>
        <begin position="279"/>
        <end position="373"/>
    </location>
</feature>
<dbReference type="InterPro" id="IPR004181">
    <property type="entry name" value="Znf_MIZ"/>
</dbReference>
<dbReference type="AlphaFoldDB" id="A0A8H3IKL0"/>
<comment type="subcellular location">
    <subcellularLocation>
        <location evidence="1">Nucleus</location>
    </subcellularLocation>
</comment>
<feature type="compositionally biased region" description="Acidic residues" evidence="11">
    <location>
        <begin position="457"/>
        <end position="468"/>
    </location>
</feature>
<evidence type="ECO:0000256" key="6">
    <source>
        <dbReference type="ARBA" id="ARBA00022771"/>
    </source>
</evidence>
<accession>A0A8H3IKL0</accession>
<dbReference type="InterPro" id="IPR013083">
    <property type="entry name" value="Znf_RING/FYVE/PHD"/>
</dbReference>
<feature type="compositionally biased region" description="Basic and acidic residues" evidence="11">
    <location>
        <begin position="104"/>
        <end position="115"/>
    </location>
</feature>
<gene>
    <name evidence="13" type="ORF">IMSHALPRED_005660</name>
</gene>
<keyword evidence="6 10" id="KW-0863">Zinc-finger</keyword>
<dbReference type="GO" id="GO:0005634">
    <property type="term" value="C:nucleus"/>
    <property type="evidence" value="ECO:0007669"/>
    <property type="project" value="UniProtKB-SubCell"/>
</dbReference>
<evidence type="ECO:0000256" key="11">
    <source>
        <dbReference type="SAM" id="MobiDB-lite"/>
    </source>
</evidence>
<dbReference type="OrthoDB" id="756301at2759"/>
<reference evidence="13" key="1">
    <citation type="submission" date="2021-03" db="EMBL/GenBank/DDBJ databases">
        <authorList>
            <person name="Tagirdzhanova G."/>
        </authorList>
    </citation>
    <scope>NUCLEOTIDE SEQUENCE</scope>
</reference>
<evidence type="ECO:0000256" key="9">
    <source>
        <dbReference type="ARBA" id="ARBA00023242"/>
    </source>
</evidence>
<comment type="pathway">
    <text evidence="2">Protein modification; protein sumoylation.</text>
</comment>
<evidence type="ECO:0000313" key="14">
    <source>
        <dbReference type="Proteomes" id="UP000664534"/>
    </source>
</evidence>
<evidence type="ECO:0000256" key="7">
    <source>
        <dbReference type="ARBA" id="ARBA00022786"/>
    </source>
</evidence>
<comment type="similarity">
    <text evidence="3">Belongs to the NSE2 family.</text>
</comment>
<dbReference type="Proteomes" id="UP000664534">
    <property type="component" value="Unassembled WGS sequence"/>
</dbReference>
<evidence type="ECO:0000259" key="12">
    <source>
        <dbReference type="PROSITE" id="PS51044"/>
    </source>
</evidence>
<evidence type="ECO:0000256" key="1">
    <source>
        <dbReference type="ARBA" id="ARBA00004123"/>
    </source>
</evidence>
<dbReference type="GO" id="GO:0008270">
    <property type="term" value="F:zinc ion binding"/>
    <property type="evidence" value="ECO:0007669"/>
    <property type="project" value="UniProtKB-KW"/>
</dbReference>
<organism evidence="13 14">
    <name type="scientific">Imshaugia aleurites</name>
    <dbReference type="NCBI Taxonomy" id="172621"/>
    <lineage>
        <taxon>Eukaryota</taxon>
        <taxon>Fungi</taxon>
        <taxon>Dikarya</taxon>
        <taxon>Ascomycota</taxon>
        <taxon>Pezizomycotina</taxon>
        <taxon>Lecanoromycetes</taxon>
        <taxon>OSLEUM clade</taxon>
        <taxon>Lecanoromycetidae</taxon>
        <taxon>Lecanorales</taxon>
        <taxon>Lecanorineae</taxon>
        <taxon>Parmeliaceae</taxon>
        <taxon>Imshaugia</taxon>
    </lineage>
</organism>
<evidence type="ECO:0000313" key="13">
    <source>
        <dbReference type="EMBL" id="CAF9922328.1"/>
    </source>
</evidence>
<keyword evidence="5" id="KW-0479">Metal-binding</keyword>
<sequence>MASSARSRPSGTSNRQRSGPTLPAYQPPEHPLNENAIRAIHDLPRNHRLDSLKNRLNTANNHLAGAAVDINDRLVARTAVHEKSRTRREKQGSQEDNEEEERAMDEKRQQTDELTDRLERGVRKIIDAKFEVEGVEKALKELETNVANNRGAIAPTQSTLGASQFRSNRRRRGGDADDGDSEFEDDTQSARENGGALDFIKRKIKEQNETYQSETMSFRYAQNNDYTGFKRLVYDAQFPGDDAPPMPHASTWFSDQPPDSSDAHTHGEAAAAGTQAPGNDDDLAVASERISIKCPITLLPMKDPVTSTKCPHSFEKEAILSMINASDIRLEGSGRRGAGGKKAMQCPVCTVMLTADDVAANPVLVRKIKRIQAAENAQIQDDSDDDDVRAPATGRPRPEEISSSPAVTRTPHVKNERRSQALRNKSREVSMVPNSQVQGLVREEQERPSSSAMTDVVDLEEEDEDADE</sequence>